<dbReference type="EMBL" id="JBHFPV010000001">
    <property type="protein sequence ID" value="MFH6602260.1"/>
    <property type="molecule type" value="Genomic_DNA"/>
</dbReference>
<protein>
    <submittedName>
        <fullName evidence="1">Aryl-sulfate sulfotransferase</fullName>
    </submittedName>
</protein>
<dbReference type="Proteomes" id="UP001595191">
    <property type="component" value="Unassembled WGS sequence"/>
</dbReference>
<proteinExistence type="predicted"/>
<name>A0ACC7LH14_9FLAO</name>
<accession>A0ACC7LH14</accession>
<evidence type="ECO:0000313" key="1">
    <source>
        <dbReference type="EMBL" id="MFH6602260.1"/>
    </source>
</evidence>
<comment type="caution">
    <text evidence="1">The sequence shown here is derived from an EMBL/GenBank/DDBJ whole genome shotgun (WGS) entry which is preliminary data.</text>
</comment>
<keyword evidence="2" id="KW-1185">Reference proteome</keyword>
<gene>
    <name evidence="1" type="ORF">ACEZ3G_02135</name>
</gene>
<reference evidence="1" key="1">
    <citation type="submission" date="2024-09" db="EMBL/GenBank/DDBJ databases">
        <authorList>
            <person name="Liu J."/>
        </authorList>
    </citation>
    <scope>NUCLEOTIDE SEQUENCE</scope>
    <source>
        <strain evidence="1">NBU2967</strain>
    </source>
</reference>
<organism evidence="1 2">
    <name type="scientific">Meishania litoralis</name>
    <dbReference type="NCBI Taxonomy" id="3434685"/>
    <lineage>
        <taxon>Bacteria</taxon>
        <taxon>Pseudomonadati</taxon>
        <taxon>Bacteroidota</taxon>
        <taxon>Flavobacteriia</taxon>
        <taxon>Flavobacteriales</taxon>
        <taxon>Flavobacteriaceae</taxon>
        <taxon>Meishania</taxon>
    </lineage>
</organism>
<evidence type="ECO:0000313" key="2">
    <source>
        <dbReference type="Proteomes" id="UP001595191"/>
    </source>
</evidence>
<sequence>MIRFSYFPSVTWLFMALLFVFGLQSCSDDEAPDIIPETIVENDSIPEDKEEEPDLNLMGNVEVLNADKVDDNYILVNDAASNRVYLMNKEALLLHEWKLTNNIGNDVFLLPNGKLLASLEADEPKIILGGKGGKLQFIANDGTVEWNYVHSSSEEETHHDVELLPNGNVLAMVWKRHSAEAATQSGFMLEAEIFVESIIEVNPTTDEIVWEWNSWDHLIQEHDDTKDNYGLVSEHPELIDINYVPNSEGTAEVQGDIMHANAIAYDEVNDVIFLSANFYSEVWVIDHSTTTEEAAQHGGGNYGKGGDLIYRFGNPDAYQNPQGTRLFYNNHFPNLLKGENQGKMLIFSNGKGFDQSTVYEMELPADYNLITNTDNELKVTWSFTDPDLYSAKVSGAVPLPNGNILITEGDFGFWEVTRDKEVVWKFNAEGFFWRGYSYSRNAPEIEQLGLPD</sequence>